<feature type="region of interest" description="Disordered" evidence="1">
    <location>
        <begin position="1"/>
        <end position="28"/>
    </location>
</feature>
<dbReference type="EMBL" id="VSWC01000079">
    <property type="protein sequence ID" value="KAA1094031.1"/>
    <property type="molecule type" value="Genomic_DNA"/>
</dbReference>
<comment type="caution">
    <text evidence="2">The sequence shown here is derived from an EMBL/GenBank/DDBJ whole genome shotgun (WGS) entry which is preliminary data.</text>
</comment>
<proteinExistence type="predicted"/>
<sequence>MRPELRRQSSFGDRFPTKTSHTPDSPLKPLQITSALTYNVQLLEARHTSLVPRDDSVKNCVRFLGEYYDDKSKMVCEDNDTGYLCPKDQCTSGDLPGSYAAVSFAYKHTFTTFPLQRSRGTKVACPGSLTLNATGVLRAIPMPERLFVGAAVVSKTCLTGAPDLVEKRRVVHLCKQLSGCTGCISPRKHPNSCKTSNPTPFFSGKSGIY</sequence>
<accession>A0A5B0NXQ9</accession>
<protein>
    <submittedName>
        <fullName evidence="2">Uncharacterized protein</fullName>
    </submittedName>
</protein>
<evidence type="ECO:0000313" key="2">
    <source>
        <dbReference type="EMBL" id="KAA1094031.1"/>
    </source>
</evidence>
<keyword evidence="3" id="KW-1185">Reference proteome</keyword>
<dbReference type="Proteomes" id="UP000324748">
    <property type="component" value="Unassembled WGS sequence"/>
</dbReference>
<name>A0A5B0NXQ9_PUCGR</name>
<evidence type="ECO:0000313" key="3">
    <source>
        <dbReference type="Proteomes" id="UP000324748"/>
    </source>
</evidence>
<organism evidence="2 3">
    <name type="scientific">Puccinia graminis f. sp. tritici</name>
    <dbReference type="NCBI Taxonomy" id="56615"/>
    <lineage>
        <taxon>Eukaryota</taxon>
        <taxon>Fungi</taxon>
        <taxon>Dikarya</taxon>
        <taxon>Basidiomycota</taxon>
        <taxon>Pucciniomycotina</taxon>
        <taxon>Pucciniomycetes</taxon>
        <taxon>Pucciniales</taxon>
        <taxon>Pucciniaceae</taxon>
        <taxon>Puccinia</taxon>
    </lineage>
</organism>
<gene>
    <name evidence="2" type="ORF">PGT21_006805</name>
</gene>
<evidence type="ECO:0000256" key="1">
    <source>
        <dbReference type="SAM" id="MobiDB-lite"/>
    </source>
</evidence>
<reference evidence="2 3" key="1">
    <citation type="submission" date="2019-05" db="EMBL/GenBank/DDBJ databases">
        <title>Emergence of the Ug99 lineage of the wheat stem rust pathogen through somatic hybridization.</title>
        <authorList>
            <person name="Li F."/>
            <person name="Upadhyaya N.M."/>
            <person name="Sperschneider J."/>
            <person name="Matny O."/>
            <person name="Nguyen-Phuc H."/>
            <person name="Mago R."/>
            <person name="Raley C."/>
            <person name="Miller M.E."/>
            <person name="Silverstein K.A.T."/>
            <person name="Henningsen E."/>
            <person name="Hirsch C.D."/>
            <person name="Visser B."/>
            <person name="Pretorius Z.A."/>
            <person name="Steffenson B.J."/>
            <person name="Schwessinger B."/>
            <person name="Dodds P.N."/>
            <person name="Figueroa M."/>
        </authorList>
    </citation>
    <scope>NUCLEOTIDE SEQUENCE [LARGE SCALE GENOMIC DNA]</scope>
    <source>
        <strain evidence="2">21-0</strain>
    </source>
</reference>
<dbReference type="AlphaFoldDB" id="A0A5B0NXQ9"/>